<name>A0ABD2RTP2_9SOLN</name>
<evidence type="ECO:0000256" key="1">
    <source>
        <dbReference type="ARBA" id="ARBA00004370"/>
    </source>
</evidence>
<evidence type="ECO:0000313" key="8">
    <source>
        <dbReference type="EMBL" id="KAL3334236.1"/>
    </source>
</evidence>
<evidence type="ECO:0000256" key="2">
    <source>
        <dbReference type="ARBA" id="ARBA00022614"/>
    </source>
</evidence>
<dbReference type="EMBL" id="JBJKTR010000018">
    <property type="protein sequence ID" value="KAL3334236.1"/>
    <property type="molecule type" value="Genomic_DNA"/>
</dbReference>
<proteinExistence type="predicted"/>
<dbReference type="InterPro" id="IPR036397">
    <property type="entry name" value="RNaseH_sf"/>
</dbReference>
<gene>
    <name evidence="8" type="ORF">AABB24_030800</name>
</gene>
<keyword evidence="7" id="KW-0812">Transmembrane</keyword>
<keyword evidence="5 7" id="KW-0472">Membrane</keyword>
<keyword evidence="6" id="KW-0325">Glycoprotein</keyword>
<feature type="transmembrane region" description="Helical" evidence="7">
    <location>
        <begin position="80"/>
        <end position="103"/>
    </location>
</feature>
<organism evidence="8 9">
    <name type="scientific">Solanum stoloniferum</name>
    <dbReference type="NCBI Taxonomy" id="62892"/>
    <lineage>
        <taxon>Eukaryota</taxon>
        <taxon>Viridiplantae</taxon>
        <taxon>Streptophyta</taxon>
        <taxon>Embryophyta</taxon>
        <taxon>Tracheophyta</taxon>
        <taxon>Spermatophyta</taxon>
        <taxon>Magnoliopsida</taxon>
        <taxon>eudicotyledons</taxon>
        <taxon>Gunneridae</taxon>
        <taxon>Pentapetalae</taxon>
        <taxon>asterids</taxon>
        <taxon>lamiids</taxon>
        <taxon>Solanales</taxon>
        <taxon>Solanaceae</taxon>
        <taxon>Solanoideae</taxon>
        <taxon>Solaneae</taxon>
        <taxon>Solanum</taxon>
    </lineage>
</organism>
<dbReference type="SUPFAM" id="SSF53098">
    <property type="entry name" value="Ribonuclease H-like"/>
    <property type="match status" value="1"/>
</dbReference>
<dbReference type="Gene3D" id="3.80.10.10">
    <property type="entry name" value="Ribonuclease Inhibitor"/>
    <property type="match status" value="1"/>
</dbReference>
<evidence type="ECO:0000256" key="5">
    <source>
        <dbReference type="ARBA" id="ARBA00023136"/>
    </source>
</evidence>
<dbReference type="SUPFAM" id="SSF52058">
    <property type="entry name" value="L domain-like"/>
    <property type="match status" value="1"/>
</dbReference>
<dbReference type="GO" id="GO:0016020">
    <property type="term" value="C:membrane"/>
    <property type="evidence" value="ECO:0007669"/>
    <property type="project" value="UniProtKB-SubCell"/>
</dbReference>
<dbReference type="Pfam" id="PF00560">
    <property type="entry name" value="LRR_1"/>
    <property type="match status" value="5"/>
</dbReference>
<dbReference type="AlphaFoldDB" id="A0ABD2RTP2"/>
<comment type="caution">
    <text evidence="8">The sequence shown here is derived from an EMBL/GenBank/DDBJ whole genome shotgun (WGS) entry which is preliminary data.</text>
</comment>
<keyword evidence="4" id="KW-0677">Repeat</keyword>
<evidence type="ECO:0000256" key="6">
    <source>
        <dbReference type="ARBA" id="ARBA00023180"/>
    </source>
</evidence>
<dbReference type="EMBL" id="JBJKTR010000018">
    <property type="protein sequence ID" value="KAL3334237.1"/>
    <property type="molecule type" value="Genomic_DNA"/>
</dbReference>
<keyword evidence="2" id="KW-0433">Leucine-rich repeat</keyword>
<dbReference type="Gene3D" id="3.30.420.10">
    <property type="entry name" value="Ribonuclease H-like superfamily/Ribonuclease H"/>
    <property type="match status" value="1"/>
</dbReference>
<dbReference type="InterPro" id="IPR032675">
    <property type="entry name" value="LRR_dom_sf"/>
</dbReference>
<sequence>MGPFVSSFGNNYILVDVDYVSKWVTAVALPNNEGKSVVQFLKHSIFARFGTPRMIISDGVCRCFCKWAGSLGKTKQGVGVVNFLLGLIFFVVIIWVKSISLILSNCLLSLNLSNMTLTGTIPRDLGNLTFLISLDLGSNNFHGNLPQEIAHLHRLKFLDLSFNNLRGEIPSWFGFSHQLEVLNLGNNFFTGSIPPSLSNASRLETLVISANLLEGNIPEEIGNLHNLKYLSIEANQLTGIEVVAFTNNSLSGNLPNGLCNHLPILKELHLSINKLHGHIVKLFTTSNIVFINK</sequence>
<evidence type="ECO:0000313" key="9">
    <source>
        <dbReference type="Proteomes" id="UP001627284"/>
    </source>
</evidence>
<evidence type="ECO:0000256" key="4">
    <source>
        <dbReference type="ARBA" id="ARBA00022737"/>
    </source>
</evidence>
<keyword evidence="7" id="KW-1133">Transmembrane helix</keyword>
<dbReference type="InterPro" id="IPR012337">
    <property type="entry name" value="RNaseH-like_sf"/>
</dbReference>
<keyword evidence="9" id="KW-1185">Reference proteome</keyword>
<dbReference type="PANTHER" id="PTHR48058">
    <property type="entry name" value="LRR RECEPTOR-LIKE SERINE/THREONINE-PROTEIN KINASE FLS2-RELATED"/>
    <property type="match status" value="1"/>
</dbReference>
<keyword evidence="3" id="KW-0732">Signal</keyword>
<protein>
    <submittedName>
        <fullName evidence="8">Uncharacterized protein</fullName>
    </submittedName>
</protein>
<accession>A0ABD2RTP2</accession>
<evidence type="ECO:0000256" key="3">
    <source>
        <dbReference type="ARBA" id="ARBA00022729"/>
    </source>
</evidence>
<comment type="subcellular location">
    <subcellularLocation>
        <location evidence="1">Membrane</location>
    </subcellularLocation>
</comment>
<dbReference type="Proteomes" id="UP001627284">
    <property type="component" value="Unassembled WGS sequence"/>
</dbReference>
<dbReference type="PANTHER" id="PTHR48058:SF28">
    <property type="entry name" value="OS04G0122000 PROTEIN"/>
    <property type="match status" value="1"/>
</dbReference>
<dbReference type="InterPro" id="IPR001611">
    <property type="entry name" value="Leu-rich_rpt"/>
</dbReference>
<dbReference type="FunFam" id="3.80.10.10:FF:000041">
    <property type="entry name" value="LRR receptor-like serine/threonine-protein kinase ERECTA"/>
    <property type="match status" value="1"/>
</dbReference>
<evidence type="ECO:0000256" key="7">
    <source>
        <dbReference type="SAM" id="Phobius"/>
    </source>
</evidence>
<reference evidence="8 9" key="1">
    <citation type="submission" date="2024-05" db="EMBL/GenBank/DDBJ databases">
        <title>De novo assembly of an allotetraploid wild potato.</title>
        <authorList>
            <person name="Hosaka A.J."/>
        </authorList>
    </citation>
    <scope>NUCLEOTIDE SEQUENCE [LARGE SCALE GENOMIC DNA]</scope>
    <source>
        <tissue evidence="8">Young leaves</tissue>
    </source>
</reference>